<evidence type="ECO:0000313" key="10">
    <source>
        <dbReference type="EMBL" id="KAK2143959.1"/>
    </source>
</evidence>
<comment type="similarity">
    <text evidence="2 8">Belongs to the glycosyltransferase 92 family.</text>
</comment>
<dbReference type="AlphaFoldDB" id="A0AAD9J079"/>
<evidence type="ECO:0000256" key="1">
    <source>
        <dbReference type="ARBA" id="ARBA00004167"/>
    </source>
</evidence>
<organism evidence="10 11">
    <name type="scientific">Paralvinella palmiformis</name>
    <dbReference type="NCBI Taxonomy" id="53620"/>
    <lineage>
        <taxon>Eukaryota</taxon>
        <taxon>Metazoa</taxon>
        <taxon>Spiralia</taxon>
        <taxon>Lophotrochozoa</taxon>
        <taxon>Annelida</taxon>
        <taxon>Polychaeta</taxon>
        <taxon>Sedentaria</taxon>
        <taxon>Canalipalpata</taxon>
        <taxon>Terebellida</taxon>
        <taxon>Terebelliformia</taxon>
        <taxon>Alvinellidae</taxon>
        <taxon>Paralvinella</taxon>
    </lineage>
</organism>
<comment type="subcellular location">
    <subcellularLocation>
        <location evidence="1">Membrane</location>
        <topology evidence="1">Single-pass membrane protein</topology>
    </subcellularLocation>
</comment>
<dbReference type="GO" id="GO:0005737">
    <property type="term" value="C:cytoplasm"/>
    <property type="evidence" value="ECO:0007669"/>
    <property type="project" value="TreeGrafter"/>
</dbReference>
<dbReference type="Proteomes" id="UP001208570">
    <property type="component" value="Unassembled WGS sequence"/>
</dbReference>
<accession>A0AAD9J079</accession>
<keyword evidence="6" id="KW-1133">Transmembrane helix</keyword>
<keyword evidence="4 8" id="KW-0808">Transferase</keyword>
<gene>
    <name evidence="10" type="ORF">LSH36_797g01026</name>
</gene>
<feature type="signal peptide" evidence="9">
    <location>
        <begin position="1"/>
        <end position="23"/>
    </location>
</feature>
<proteinExistence type="inferred from homology"/>
<keyword evidence="9" id="KW-0732">Signal</keyword>
<dbReference type="EC" id="2.4.1.-" evidence="8"/>
<evidence type="ECO:0000256" key="8">
    <source>
        <dbReference type="RuleBase" id="RU366017"/>
    </source>
</evidence>
<evidence type="ECO:0000256" key="5">
    <source>
        <dbReference type="ARBA" id="ARBA00022692"/>
    </source>
</evidence>
<dbReference type="GO" id="GO:0016020">
    <property type="term" value="C:membrane"/>
    <property type="evidence" value="ECO:0007669"/>
    <property type="project" value="UniProtKB-SubCell"/>
</dbReference>
<evidence type="ECO:0000256" key="2">
    <source>
        <dbReference type="ARBA" id="ARBA00007647"/>
    </source>
</evidence>
<dbReference type="PANTHER" id="PTHR21461:SF69">
    <property type="entry name" value="GLYCOSYLTRANSFERASE FAMILY 92 PROTEIN"/>
    <property type="match status" value="1"/>
</dbReference>
<keyword evidence="3 8" id="KW-0328">Glycosyltransferase</keyword>
<dbReference type="Pfam" id="PF01697">
    <property type="entry name" value="Glyco_transf_92"/>
    <property type="match status" value="1"/>
</dbReference>
<dbReference type="InterPro" id="IPR008166">
    <property type="entry name" value="Glyco_transf_92"/>
</dbReference>
<comment type="caution">
    <text evidence="10">The sequence shown here is derived from an EMBL/GenBank/DDBJ whole genome shotgun (WGS) entry which is preliminary data.</text>
</comment>
<dbReference type="EMBL" id="JAODUP010000797">
    <property type="protein sequence ID" value="KAK2143959.1"/>
    <property type="molecule type" value="Genomic_DNA"/>
</dbReference>
<sequence length="530" mass="61122">MRRRYWCPLLVILFFYYVWNIDDEDDDYDGDYTAKSHNLTRSRYQKSVLNLSRLRGIETRIYSLSEFDLARDDAAIPPLKVNSTSSNLDDLNDLDTDESVYTDSVLKPPEVERWQTVSNEEVYVFSAHRDPRHPSRSIVLVFGILLTGFLKDKGDIRLYCHLVTGEFGIADTVLGTIQTLAVRKYKYEGFVLHCRFDSGVYVTNDVHVSVVMGAWHEPINALRVHDNLQPPGRPLNFTLCCVDILNDYTDYGRLVEWLELNLILGVQKFLIYVASTDETLKAILTLYEREGSIEIVRLLEVDAYERDEPGEPVHLLGLDPDVWHSMSLVSLQECLLRNMLLTKYLMFSGVDEIIAPRDPELHSLHDVVNLSKCANNGYISVLNFYFDPDWPDDDSYAEDELVGSRIRPVTLLKTRRERTFWSFENRSRYIVQPEFVDHVKPHRVWLRHPGTDFPCVIHPDLGALHHYDTQPRGRLPPTGSEKLQDDETVLDRSLHKYGGLLVERILARNDQLGNGNFGQQRTSSDQNKTV</sequence>
<evidence type="ECO:0000256" key="7">
    <source>
        <dbReference type="ARBA" id="ARBA00023136"/>
    </source>
</evidence>
<reference evidence="10" key="1">
    <citation type="journal article" date="2023" name="Mol. Biol. Evol.">
        <title>Third-Generation Sequencing Reveals the Adaptive Role of the Epigenome in Three Deep-Sea Polychaetes.</title>
        <authorList>
            <person name="Perez M."/>
            <person name="Aroh O."/>
            <person name="Sun Y."/>
            <person name="Lan Y."/>
            <person name="Juniper S.K."/>
            <person name="Young C.R."/>
            <person name="Angers B."/>
            <person name="Qian P.Y."/>
        </authorList>
    </citation>
    <scope>NUCLEOTIDE SEQUENCE</scope>
    <source>
        <strain evidence="10">P08H-3</strain>
    </source>
</reference>
<evidence type="ECO:0000256" key="3">
    <source>
        <dbReference type="ARBA" id="ARBA00022676"/>
    </source>
</evidence>
<keyword evidence="11" id="KW-1185">Reference proteome</keyword>
<dbReference type="PANTHER" id="PTHR21461">
    <property type="entry name" value="GLYCOSYLTRANSFERASE FAMILY 92 PROTEIN"/>
    <property type="match status" value="1"/>
</dbReference>
<protein>
    <recommendedName>
        <fullName evidence="8">Glycosyltransferase family 92 protein</fullName>
        <ecNumber evidence="8">2.4.1.-</ecNumber>
    </recommendedName>
</protein>
<evidence type="ECO:0000313" key="11">
    <source>
        <dbReference type="Proteomes" id="UP001208570"/>
    </source>
</evidence>
<evidence type="ECO:0000256" key="6">
    <source>
        <dbReference type="ARBA" id="ARBA00022989"/>
    </source>
</evidence>
<feature type="chain" id="PRO_5042230017" description="Glycosyltransferase family 92 protein" evidence="9">
    <location>
        <begin position="24"/>
        <end position="530"/>
    </location>
</feature>
<evidence type="ECO:0000256" key="9">
    <source>
        <dbReference type="SAM" id="SignalP"/>
    </source>
</evidence>
<keyword evidence="7" id="KW-0472">Membrane</keyword>
<evidence type="ECO:0000256" key="4">
    <source>
        <dbReference type="ARBA" id="ARBA00022679"/>
    </source>
</evidence>
<dbReference type="GO" id="GO:0016757">
    <property type="term" value="F:glycosyltransferase activity"/>
    <property type="evidence" value="ECO:0007669"/>
    <property type="project" value="UniProtKB-UniRule"/>
</dbReference>
<name>A0AAD9J079_9ANNE</name>
<keyword evidence="5" id="KW-0812">Transmembrane</keyword>